<keyword evidence="7" id="KW-0653">Protein transport</keyword>
<evidence type="ECO:0000313" key="12">
    <source>
        <dbReference type="EMBL" id="CAH0387163.1"/>
    </source>
</evidence>
<evidence type="ECO:0000256" key="3">
    <source>
        <dbReference type="ARBA" id="ARBA00022448"/>
    </source>
</evidence>
<name>A0A9P0ABL9_BEMTA</name>
<evidence type="ECO:0000256" key="5">
    <source>
        <dbReference type="ARBA" id="ARBA00022574"/>
    </source>
</evidence>
<dbReference type="InterPro" id="IPR020472">
    <property type="entry name" value="WD40_PAC1"/>
</dbReference>
<dbReference type="InterPro" id="IPR036322">
    <property type="entry name" value="WD40_repeat_dom_sf"/>
</dbReference>
<dbReference type="Pfam" id="PF00400">
    <property type="entry name" value="WD40"/>
    <property type="match status" value="4"/>
</dbReference>
<dbReference type="AlphaFoldDB" id="A0A9P0ABL9"/>
<dbReference type="SUPFAM" id="SSF50978">
    <property type="entry name" value="WD40 repeat-like"/>
    <property type="match status" value="1"/>
</dbReference>
<dbReference type="EMBL" id="OU963864">
    <property type="protein sequence ID" value="CAH0387163.1"/>
    <property type="molecule type" value="Genomic_DNA"/>
</dbReference>
<sequence>MDDETIVKRKTIASPSFTSCKLGQSEGRKHRMTSFLTPNRHGYSVRFSPFDGKKIVVATSQYFGLAGGGTLFALQVTPDDSLVEAGKFEWPDGLFDVVWSETNPDLVVTASGDCSLQLWNLCQDPFPVQIFKEHKKEVYSVDWSQTRTEQLILSASWDCTVKLWDPTRKESLATFPGHSQLVYNAKWSPHVPSCFASVSGDGTLRVWNAQLPQRASISFKVHDAEVLSCSWCKYNLNLLATGGSEGLIRGWDLRNPSCPIFELRGCEYAVRRVQFSPHQASLLGSVSYDFTTRIWDINQSPSAIETIKHHSEFVYGLDFNNLVEGQIADCGWDSLVHVFSPSSLRDREQR</sequence>
<feature type="repeat" description="WD" evidence="11">
    <location>
        <begin position="219"/>
        <end position="255"/>
    </location>
</feature>
<evidence type="ECO:0000256" key="1">
    <source>
        <dbReference type="ARBA" id="ARBA00004253"/>
    </source>
</evidence>
<dbReference type="SMART" id="SM00320">
    <property type="entry name" value="WD40"/>
    <property type="match status" value="6"/>
</dbReference>
<proteinExistence type="inferred from homology"/>
<evidence type="ECO:0000256" key="11">
    <source>
        <dbReference type="PROSITE-ProRule" id="PRU00221"/>
    </source>
</evidence>
<feature type="repeat" description="WD" evidence="11">
    <location>
        <begin position="175"/>
        <end position="208"/>
    </location>
</feature>
<dbReference type="GO" id="GO:0005782">
    <property type="term" value="C:peroxisomal matrix"/>
    <property type="evidence" value="ECO:0007669"/>
    <property type="project" value="UniProtKB-SubCell"/>
</dbReference>
<keyword evidence="4" id="KW-0963">Cytoplasm</keyword>
<dbReference type="PROSITE" id="PS00678">
    <property type="entry name" value="WD_REPEATS_1"/>
    <property type="match status" value="1"/>
</dbReference>
<evidence type="ECO:0000313" key="13">
    <source>
        <dbReference type="Proteomes" id="UP001152759"/>
    </source>
</evidence>
<dbReference type="PROSITE" id="PS50294">
    <property type="entry name" value="WD_REPEATS_REGION"/>
    <property type="match status" value="2"/>
</dbReference>
<gene>
    <name evidence="12" type="ORF">BEMITA_LOCUS6214</name>
</gene>
<dbReference type="GO" id="GO:0005829">
    <property type="term" value="C:cytosol"/>
    <property type="evidence" value="ECO:0007669"/>
    <property type="project" value="UniProtKB-SubCell"/>
</dbReference>
<dbReference type="PRINTS" id="PR00320">
    <property type="entry name" value="GPROTEINBRPT"/>
</dbReference>
<dbReference type="Proteomes" id="UP001152759">
    <property type="component" value="Chromosome 3"/>
</dbReference>
<keyword evidence="3" id="KW-0813">Transport</keyword>
<accession>A0A9P0ABL9</accession>
<evidence type="ECO:0000256" key="2">
    <source>
        <dbReference type="ARBA" id="ARBA00004514"/>
    </source>
</evidence>
<dbReference type="InterPro" id="IPR019775">
    <property type="entry name" value="WD40_repeat_CS"/>
</dbReference>
<dbReference type="InterPro" id="IPR015943">
    <property type="entry name" value="WD40/YVTN_repeat-like_dom_sf"/>
</dbReference>
<feature type="repeat" description="WD" evidence="11">
    <location>
        <begin position="263"/>
        <end position="305"/>
    </location>
</feature>
<evidence type="ECO:0000256" key="4">
    <source>
        <dbReference type="ARBA" id="ARBA00022490"/>
    </source>
</evidence>
<evidence type="ECO:0000256" key="9">
    <source>
        <dbReference type="ARBA" id="ARBA00024017"/>
    </source>
</evidence>
<evidence type="ECO:0000256" key="8">
    <source>
        <dbReference type="ARBA" id="ARBA00023140"/>
    </source>
</evidence>
<dbReference type="PROSITE" id="PS50082">
    <property type="entry name" value="WD_REPEATS_2"/>
    <property type="match status" value="4"/>
</dbReference>
<dbReference type="Gene3D" id="2.130.10.10">
    <property type="entry name" value="YVTN repeat-like/Quinoprotein amine dehydrogenase"/>
    <property type="match status" value="1"/>
</dbReference>
<dbReference type="GO" id="GO:0016558">
    <property type="term" value="P:protein import into peroxisome matrix"/>
    <property type="evidence" value="ECO:0007669"/>
    <property type="project" value="InterPro"/>
</dbReference>
<keyword evidence="5 11" id="KW-0853">WD repeat</keyword>
<reference evidence="12" key="1">
    <citation type="submission" date="2021-12" db="EMBL/GenBank/DDBJ databases">
        <authorList>
            <person name="King R."/>
        </authorList>
    </citation>
    <scope>NUCLEOTIDE SEQUENCE</scope>
</reference>
<dbReference type="PANTHER" id="PTHR46027">
    <property type="entry name" value="PEROXISOMAL TARGETING SIGNAL 2 RECEPTOR"/>
    <property type="match status" value="1"/>
</dbReference>
<dbReference type="InterPro" id="IPR001680">
    <property type="entry name" value="WD40_rpt"/>
</dbReference>
<dbReference type="InterPro" id="IPR044536">
    <property type="entry name" value="PEX7"/>
</dbReference>
<evidence type="ECO:0000256" key="6">
    <source>
        <dbReference type="ARBA" id="ARBA00022737"/>
    </source>
</evidence>
<dbReference type="PANTHER" id="PTHR46027:SF1">
    <property type="entry name" value="PEROXISOMAL TARGETING SIGNAL 2 RECEPTOR"/>
    <property type="match status" value="1"/>
</dbReference>
<evidence type="ECO:0000256" key="10">
    <source>
        <dbReference type="ARBA" id="ARBA00032565"/>
    </source>
</evidence>
<keyword evidence="6" id="KW-0677">Repeat</keyword>
<protein>
    <recommendedName>
        <fullName evidence="10">Peroxin-7</fullName>
    </recommendedName>
</protein>
<organism evidence="12 13">
    <name type="scientific">Bemisia tabaci</name>
    <name type="common">Sweetpotato whitefly</name>
    <name type="synonym">Aleurodes tabaci</name>
    <dbReference type="NCBI Taxonomy" id="7038"/>
    <lineage>
        <taxon>Eukaryota</taxon>
        <taxon>Metazoa</taxon>
        <taxon>Ecdysozoa</taxon>
        <taxon>Arthropoda</taxon>
        <taxon>Hexapoda</taxon>
        <taxon>Insecta</taxon>
        <taxon>Pterygota</taxon>
        <taxon>Neoptera</taxon>
        <taxon>Paraneoptera</taxon>
        <taxon>Hemiptera</taxon>
        <taxon>Sternorrhyncha</taxon>
        <taxon>Aleyrodoidea</taxon>
        <taxon>Aleyrodidae</taxon>
        <taxon>Aleyrodinae</taxon>
        <taxon>Bemisia</taxon>
    </lineage>
</organism>
<comment type="subcellular location">
    <subcellularLocation>
        <location evidence="2">Cytoplasm</location>
        <location evidence="2">Cytosol</location>
    </subcellularLocation>
    <subcellularLocation>
        <location evidence="1">Peroxisome matrix</location>
    </subcellularLocation>
</comment>
<keyword evidence="13" id="KW-1185">Reference proteome</keyword>
<dbReference type="GO" id="GO:0005053">
    <property type="term" value="F:peroxisome matrix targeting signal-2 binding"/>
    <property type="evidence" value="ECO:0007669"/>
    <property type="project" value="InterPro"/>
</dbReference>
<feature type="repeat" description="WD" evidence="11">
    <location>
        <begin position="131"/>
        <end position="174"/>
    </location>
</feature>
<keyword evidence="8" id="KW-0576">Peroxisome</keyword>
<comment type="similarity">
    <text evidence="9">Belongs to the WD repeat peroxin-7 family.</text>
</comment>
<evidence type="ECO:0000256" key="7">
    <source>
        <dbReference type="ARBA" id="ARBA00022927"/>
    </source>
</evidence>